<organism evidence="2">
    <name type="scientific">Bionectria ochroleuca</name>
    <name type="common">Gliocladium roseum</name>
    <dbReference type="NCBI Taxonomy" id="29856"/>
    <lineage>
        <taxon>Eukaryota</taxon>
        <taxon>Fungi</taxon>
        <taxon>Dikarya</taxon>
        <taxon>Ascomycota</taxon>
        <taxon>Pezizomycotina</taxon>
        <taxon>Sordariomycetes</taxon>
        <taxon>Hypocreomycetidae</taxon>
        <taxon>Hypocreales</taxon>
        <taxon>Bionectriaceae</taxon>
        <taxon>Clonostachys</taxon>
    </lineage>
</organism>
<sequence>MGSLRPVVIPLARKAGFQVAAACFSSTSVHRSHAPFAYYDGSTASQLTSFDAAHLHGELMGPLYRAASIFEAHCKESVYHGTEEVEHVHHADAGAGSSSVPPNPASRQNHEGH</sequence>
<dbReference type="Proteomes" id="UP000616885">
    <property type="component" value="Unassembled WGS sequence"/>
</dbReference>
<feature type="region of interest" description="Disordered" evidence="1">
    <location>
        <begin position="81"/>
        <end position="113"/>
    </location>
</feature>
<evidence type="ECO:0000313" key="3">
    <source>
        <dbReference type="EMBL" id="KAF9745979.1"/>
    </source>
</evidence>
<evidence type="ECO:0000256" key="1">
    <source>
        <dbReference type="SAM" id="MobiDB-lite"/>
    </source>
</evidence>
<reference evidence="2" key="1">
    <citation type="submission" date="2015-01" db="EMBL/GenBank/DDBJ databases">
        <authorList>
            <person name="Durling Mikael"/>
        </authorList>
    </citation>
    <scope>NUCLEOTIDE SEQUENCE</scope>
</reference>
<reference evidence="3" key="2">
    <citation type="submission" date="2020-10" db="EMBL/GenBank/DDBJ databases">
        <title>High-Quality Genome Resource of Clonostachys rosea strain S41 by Oxford Nanopore Long-Read Sequencing.</title>
        <authorList>
            <person name="Wang H."/>
        </authorList>
    </citation>
    <scope>NUCLEOTIDE SEQUENCE</scope>
    <source>
        <strain evidence="3">S41</strain>
    </source>
</reference>
<dbReference type="EMBL" id="JADCTT010000012">
    <property type="protein sequence ID" value="KAF9745979.1"/>
    <property type="molecule type" value="Genomic_DNA"/>
</dbReference>
<protein>
    <submittedName>
        <fullName evidence="2">Uncharacterized protein</fullName>
    </submittedName>
</protein>
<proteinExistence type="predicted"/>
<name>A0A0B7JZ80_BIOOC</name>
<gene>
    <name evidence="2" type="ORF">BN869_000006486_1</name>
    <name evidence="3" type="ORF">IM811_004280</name>
</gene>
<dbReference type="EMBL" id="CDPU01000018">
    <property type="protein sequence ID" value="CEO50428.1"/>
    <property type="molecule type" value="Genomic_DNA"/>
</dbReference>
<evidence type="ECO:0000313" key="2">
    <source>
        <dbReference type="EMBL" id="CEO50428.1"/>
    </source>
</evidence>
<accession>A0A0B7JZ80</accession>
<feature type="compositionally biased region" description="Basic and acidic residues" evidence="1">
    <location>
        <begin position="81"/>
        <end position="92"/>
    </location>
</feature>
<dbReference type="AlphaFoldDB" id="A0A0B7JZ80"/>